<feature type="domain" description="Ribosomal RNA small subunit methyltransferase E methyltransferase" evidence="13">
    <location>
        <begin position="68"/>
        <end position="226"/>
    </location>
</feature>
<evidence type="ECO:0000313" key="14">
    <source>
        <dbReference type="EMBL" id="BAC43952.1"/>
    </source>
</evidence>
<evidence type="ECO:0000256" key="5">
    <source>
        <dbReference type="ARBA" id="ARBA00022490"/>
    </source>
</evidence>
<dbReference type="EC" id="2.1.1.193" evidence="3 12"/>
<evidence type="ECO:0000256" key="7">
    <source>
        <dbReference type="ARBA" id="ARBA00022603"/>
    </source>
</evidence>
<dbReference type="PIRSF" id="PIRSF015601">
    <property type="entry name" value="MTase_slr0722"/>
    <property type="match status" value="1"/>
</dbReference>
<dbReference type="InterPro" id="IPR029026">
    <property type="entry name" value="tRNA_m1G_MTases_N"/>
</dbReference>
<dbReference type="InterPro" id="IPR046886">
    <property type="entry name" value="RsmE_MTase_dom"/>
</dbReference>
<dbReference type="InParanoid" id="Q8EWP2"/>
<sequence length="234" mass="27537">MRKFFIRIKNNKVWFDDNDLKHFKSLRINNEDIIDCIDQNNSLVKVKIKSLDPIKSEIIEIKENKLSNKPYDITCFLGVIKKQNFELAVVKLSELNIKKIIPVYFDYSQRNINLNYQRLDILIKESQKQCNRIAKLEIDEPITFNDMVNKLNDFNCNFIAYEHQDLSEWNKIKNNSNLNNISYIVGPEGGFSGKEINELKNKCIFLKLTNTILKTETASIYLASILIERFFNEK</sequence>
<organism evidence="14 15">
    <name type="scientific">Malacoplasma penetrans (strain HF-2)</name>
    <name type="common">Mycoplasma penetrans</name>
    <dbReference type="NCBI Taxonomy" id="272633"/>
    <lineage>
        <taxon>Bacteria</taxon>
        <taxon>Bacillati</taxon>
        <taxon>Mycoplasmatota</taxon>
        <taxon>Mycoplasmoidales</taxon>
        <taxon>Mycoplasmoidaceae</taxon>
        <taxon>Malacoplasma</taxon>
    </lineage>
</organism>
<evidence type="ECO:0000259" key="13">
    <source>
        <dbReference type="Pfam" id="PF04452"/>
    </source>
</evidence>
<protein>
    <recommendedName>
        <fullName evidence="4 12">Ribosomal RNA small subunit methyltransferase E</fullName>
        <ecNumber evidence="3 12">2.1.1.193</ecNumber>
    </recommendedName>
</protein>
<dbReference type="InterPro" id="IPR006700">
    <property type="entry name" value="RsmE"/>
</dbReference>
<comment type="catalytic activity">
    <reaction evidence="11 12">
        <text>uridine(1498) in 16S rRNA + S-adenosyl-L-methionine = N(3)-methyluridine(1498) in 16S rRNA + S-adenosyl-L-homocysteine + H(+)</text>
        <dbReference type="Rhea" id="RHEA:42920"/>
        <dbReference type="Rhea" id="RHEA-COMP:10283"/>
        <dbReference type="Rhea" id="RHEA-COMP:10284"/>
        <dbReference type="ChEBI" id="CHEBI:15378"/>
        <dbReference type="ChEBI" id="CHEBI:57856"/>
        <dbReference type="ChEBI" id="CHEBI:59789"/>
        <dbReference type="ChEBI" id="CHEBI:65315"/>
        <dbReference type="ChEBI" id="CHEBI:74502"/>
        <dbReference type="EC" id="2.1.1.193"/>
    </reaction>
</comment>
<dbReference type="CDD" id="cd18084">
    <property type="entry name" value="RsmE-like"/>
    <property type="match status" value="1"/>
</dbReference>
<dbReference type="Gene3D" id="3.40.1280.10">
    <property type="match status" value="1"/>
</dbReference>
<proteinExistence type="inferred from homology"/>
<dbReference type="Proteomes" id="UP000002522">
    <property type="component" value="Chromosome"/>
</dbReference>
<comment type="similarity">
    <text evidence="2 12">Belongs to the RNA methyltransferase RsmE family.</text>
</comment>
<evidence type="ECO:0000256" key="2">
    <source>
        <dbReference type="ARBA" id="ARBA00005528"/>
    </source>
</evidence>
<evidence type="ECO:0000313" key="15">
    <source>
        <dbReference type="Proteomes" id="UP000002522"/>
    </source>
</evidence>
<dbReference type="KEGG" id="mpe:MYPE1610"/>
<evidence type="ECO:0000256" key="3">
    <source>
        <dbReference type="ARBA" id="ARBA00012328"/>
    </source>
</evidence>
<gene>
    <name evidence="14" type="ordered locus">MYPE1610</name>
</gene>
<dbReference type="STRING" id="272633.gene:10731260"/>
<evidence type="ECO:0000256" key="6">
    <source>
        <dbReference type="ARBA" id="ARBA00022552"/>
    </source>
</evidence>
<dbReference type="PANTHER" id="PTHR30027">
    <property type="entry name" value="RIBOSOMAL RNA SMALL SUBUNIT METHYLTRANSFERASE E"/>
    <property type="match status" value="1"/>
</dbReference>
<keyword evidence="15" id="KW-1185">Reference proteome</keyword>
<dbReference type="EMBL" id="BA000026">
    <property type="protein sequence ID" value="BAC43952.1"/>
    <property type="molecule type" value="Genomic_DNA"/>
</dbReference>
<comment type="subcellular location">
    <subcellularLocation>
        <location evidence="1 12">Cytoplasm</location>
    </subcellularLocation>
</comment>
<comment type="function">
    <text evidence="10 12">Specifically methylates the N3 position of the uracil ring of uridine 1498 (m3U1498) in 16S rRNA. Acts on the fully assembled 30S ribosomal subunit.</text>
</comment>
<evidence type="ECO:0000256" key="8">
    <source>
        <dbReference type="ARBA" id="ARBA00022679"/>
    </source>
</evidence>
<keyword evidence="8 12" id="KW-0808">Transferase</keyword>
<evidence type="ECO:0000256" key="10">
    <source>
        <dbReference type="ARBA" id="ARBA00025699"/>
    </source>
</evidence>
<dbReference type="InterPro" id="IPR029028">
    <property type="entry name" value="Alpha/beta_knot_MTases"/>
</dbReference>
<reference evidence="14 15" key="1">
    <citation type="journal article" date="2002" name="Nucleic Acids Res.">
        <title>The complete genomic sequence of Mycoplasma penetrans, an intracellular bacterial pathogen in humans.</title>
        <authorList>
            <person name="Sasaki Y."/>
            <person name="Ishikawa J."/>
            <person name="Yamashita A."/>
            <person name="Oshima K."/>
            <person name="Kenri T."/>
            <person name="Furuya K."/>
            <person name="Yoshino C."/>
            <person name="Horino A."/>
            <person name="Shiba T."/>
            <person name="Sasaki T."/>
            <person name="Hattori M."/>
        </authorList>
    </citation>
    <scope>NUCLEOTIDE SEQUENCE [LARGE SCALE GENOMIC DNA]</scope>
    <source>
        <strain evidence="14 15">HF-2</strain>
    </source>
</reference>
<dbReference type="GO" id="GO:0005737">
    <property type="term" value="C:cytoplasm"/>
    <property type="evidence" value="ECO:0007669"/>
    <property type="project" value="UniProtKB-SubCell"/>
</dbReference>
<accession>Q8EWP2</accession>
<evidence type="ECO:0000256" key="1">
    <source>
        <dbReference type="ARBA" id="ARBA00004496"/>
    </source>
</evidence>
<evidence type="ECO:0000256" key="4">
    <source>
        <dbReference type="ARBA" id="ARBA00013673"/>
    </source>
</evidence>
<dbReference type="HOGENOM" id="CLU_067442_3_0_14"/>
<evidence type="ECO:0000256" key="12">
    <source>
        <dbReference type="PIRNR" id="PIRNR015601"/>
    </source>
</evidence>
<dbReference type="PANTHER" id="PTHR30027:SF3">
    <property type="entry name" value="16S RRNA (URACIL(1498)-N(3))-METHYLTRANSFERASE"/>
    <property type="match status" value="1"/>
</dbReference>
<keyword evidence="6 12" id="KW-0698">rRNA processing</keyword>
<keyword evidence="7 12" id="KW-0489">Methyltransferase</keyword>
<dbReference type="AlphaFoldDB" id="Q8EWP2"/>
<name>Q8EWP2_MALP2</name>
<dbReference type="GO" id="GO:0070475">
    <property type="term" value="P:rRNA base methylation"/>
    <property type="evidence" value="ECO:0007669"/>
    <property type="project" value="TreeGrafter"/>
</dbReference>
<dbReference type="SUPFAM" id="SSF75217">
    <property type="entry name" value="alpha/beta knot"/>
    <property type="match status" value="1"/>
</dbReference>
<keyword evidence="9 12" id="KW-0949">S-adenosyl-L-methionine</keyword>
<dbReference type="Pfam" id="PF04452">
    <property type="entry name" value="Methyltrans_RNA"/>
    <property type="match status" value="1"/>
</dbReference>
<evidence type="ECO:0000256" key="11">
    <source>
        <dbReference type="ARBA" id="ARBA00047944"/>
    </source>
</evidence>
<keyword evidence="5 12" id="KW-0963">Cytoplasm</keyword>
<evidence type="ECO:0000256" key="9">
    <source>
        <dbReference type="ARBA" id="ARBA00022691"/>
    </source>
</evidence>
<dbReference type="RefSeq" id="WP_011076988.1">
    <property type="nucleotide sequence ID" value="NC_004432.1"/>
</dbReference>
<dbReference type="NCBIfam" id="TIGR00046">
    <property type="entry name" value="RsmE family RNA methyltransferase"/>
    <property type="match status" value="1"/>
</dbReference>
<dbReference type="eggNOG" id="COG1385">
    <property type="taxonomic scope" value="Bacteria"/>
</dbReference>
<dbReference type="GO" id="GO:0070042">
    <property type="term" value="F:rRNA (uridine-N3-)-methyltransferase activity"/>
    <property type="evidence" value="ECO:0007669"/>
    <property type="project" value="TreeGrafter"/>
</dbReference>